<evidence type="ECO:0000256" key="5">
    <source>
        <dbReference type="ARBA" id="ARBA00022989"/>
    </source>
</evidence>
<dbReference type="PANTHER" id="PTHR33452">
    <property type="entry name" value="OXIDOREDUCTASE CATD-RELATED"/>
    <property type="match status" value="1"/>
</dbReference>
<protein>
    <submittedName>
        <fullName evidence="9">DoxX family protein</fullName>
    </submittedName>
</protein>
<comment type="caution">
    <text evidence="9">The sequence shown here is derived from an EMBL/GenBank/DDBJ whole genome shotgun (WGS) entry which is preliminary data.</text>
</comment>
<evidence type="ECO:0000256" key="7">
    <source>
        <dbReference type="SAM" id="Phobius"/>
    </source>
</evidence>
<accession>A0AAP6ZUM2</accession>
<organism evidence="9 10">
    <name type="scientific">Paenibacillus alvei</name>
    <name type="common">Bacillus alvei</name>
    <dbReference type="NCBI Taxonomy" id="44250"/>
    <lineage>
        <taxon>Bacteria</taxon>
        <taxon>Bacillati</taxon>
        <taxon>Bacillota</taxon>
        <taxon>Bacilli</taxon>
        <taxon>Bacillales</taxon>
        <taxon>Paenibacillaceae</taxon>
        <taxon>Paenibacillus</taxon>
    </lineage>
</organism>
<dbReference type="Proteomes" id="UP001527181">
    <property type="component" value="Unassembled WGS sequence"/>
</dbReference>
<name>A0AAP6ZUM2_PAEAL</name>
<evidence type="ECO:0000256" key="1">
    <source>
        <dbReference type="ARBA" id="ARBA00004651"/>
    </source>
</evidence>
<dbReference type="RefSeq" id="WP_005545069.1">
    <property type="nucleotide sequence ID" value="NZ_JABFOR010000007.1"/>
</dbReference>
<evidence type="ECO:0000313" key="11">
    <source>
        <dbReference type="Proteomes" id="UP001527181"/>
    </source>
</evidence>
<dbReference type="InterPro" id="IPR051907">
    <property type="entry name" value="DoxX-like_oxidoreductase"/>
</dbReference>
<evidence type="ECO:0000313" key="8">
    <source>
        <dbReference type="EMBL" id="MCY9759394.1"/>
    </source>
</evidence>
<dbReference type="PANTHER" id="PTHR33452:SF1">
    <property type="entry name" value="INNER MEMBRANE PROTEIN YPHA-RELATED"/>
    <property type="match status" value="1"/>
</dbReference>
<dbReference type="AlphaFoldDB" id="A0AAP6ZUM2"/>
<comment type="subcellular location">
    <subcellularLocation>
        <location evidence="1">Cell membrane</location>
        <topology evidence="1">Multi-pass membrane protein</topology>
    </subcellularLocation>
</comment>
<feature type="transmembrane region" description="Helical" evidence="7">
    <location>
        <begin position="102"/>
        <end position="121"/>
    </location>
</feature>
<feature type="transmembrane region" description="Helical" evidence="7">
    <location>
        <begin position="45"/>
        <end position="65"/>
    </location>
</feature>
<dbReference type="GO" id="GO:0005886">
    <property type="term" value="C:plasma membrane"/>
    <property type="evidence" value="ECO:0007669"/>
    <property type="project" value="UniProtKB-SubCell"/>
</dbReference>
<dbReference type="Proteomes" id="UP000552038">
    <property type="component" value="Unassembled WGS sequence"/>
</dbReference>
<keyword evidence="4 7" id="KW-0812">Transmembrane</keyword>
<evidence type="ECO:0000313" key="10">
    <source>
        <dbReference type="Proteomes" id="UP000552038"/>
    </source>
</evidence>
<sequence length="134" mass="14218">MSALNQGVGSLIIRLALGLIFFIHGLQKFQGGLDNTAGFFESLGIPGIMGYVVATIELVGGILLIVGLGTRWIGAAFTVIMLVAIFTVKLQMGFAGGYEFEIALAAMSLYLVVSGGADYSLDRILFRRGRAAQQ</sequence>
<evidence type="ECO:0000256" key="2">
    <source>
        <dbReference type="ARBA" id="ARBA00006679"/>
    </source>
</evidence>
<evidence type="ECO:0000313" key="9">
    <source>
        <dbReference type="EMBL" id="NOJ70515.1"/>
    </source>
</evidence>
<feature type="transmembrane region" description="Helical" evidence="7">
    <location>
        <begin position="72"/>
        <end position="90"/>
    </location>
</feature>
<keyword evidence="11" id="KW-1185">Reference proteome</keyword>
<keyword evidence="6 7" id="KW-0472">Membrane</keyword>
<dbReference type="InterPro" id="IPR032808">
    <property type="entry name" value="DoxX"/>
</dbReference>
<gene>
    <name evidence="9" type="ORF">HMI46_08120</name>
    <name evidence="8" type="ORF">M5X12_02290</name>
</gene>
<proteinExistence type="inferred from homology"/>
<evidence type="ECO:0000256" key="3">
    <source>
        <dbReference type="ARBA" id="ARBA00022475"/>
    </source>
</evidence>
<reference evidence="9 10" key="1">
    <citation type="submission" date="2020-05" db="EMBL/GenBank/DDBJ databases">
        <title>Whole genome sequencing and identification of novel metabolites from Paenibacillus alvei strain JR949.</title>
        <authorList>
            <person name="Rajendhran J."/>
            <person name="Sree Pranav P."/>
            <person name="Mahalakshmi B."/>
            <person name="Karthikeyan R."/>
        </authorList>
    </citation>
    <scope>NUCLEOTIDE SEQUENCE [LARGE SCALE GENOMIC DNA]</scope>
    <source>
        <strain evidence="9 10">JR949</strain>
    </source>
</reference>
<keyword evidence="3" id="KW-1003">Cell membrane</keyword>
<dbReference type="EMBL" id="JABFOR010000007">
    <property type="protein sequence ID" value="NOJ70515.1"/>
    <property type="molecule type" value="Genomic_DNA"/>
</dbReference>
<keyword evidence="5 7" id="KW-1133">Transmembrane helix</keyword>
<dbReference type="EMBL" id="JAMDNP010000005">
    <property type="protein sequence ID" value="MCY9759394.1"/>
    <property type="molecule type" value="Genomic_DNA"/>
</dbReference>
<comment type="similarity">
    <text evidence="2">Belongs to the DoxX family.</text>
</comment>
<dbReference type="GeneID" id="94488604"/>
<dbReference type="Pfam" id="PF07681">
    <property type="entry name" value="DoxX"/>
    <property type="match status" value="1"/>
</dbReference>
<feature type="transmembrane region" description="Helical" evidence="7">
    <location>
        <begin position="7"/>
        <end position="25"/>
    </location>
</feature>
<evidence type="ECO:0000256" key="6">
    <source>
        <dbReference type="ARBA" id="ARBA00023136"/>
    </source>
</evidence>
<evidence type="ECO:0000256" key="4">
    <source>
        <dbReference type="ARBA" id="ARBA00022692"/>
    </source>
</evidence>
<reference evidence="8 11" key="2">
    <citation type="submission" date="2022-05" db="EMBL/GenBank/DDBJ databases">
        <title>Genome Sequencing of Bee-Associated Microbes.</title>
        <authorList>
            <person name="Dunlap C."/>
        </authorList>
    </citation>
    <scope>NUCLEOTIDE SEQUENCE [LARGE SCALE GENOMIC DNA]</scope>
    <source>
        <strain evidence="8 11">NRRL B-04010</strain>
    </source>
</reference>